<evidence type="ECO:0000313" key="1">
    <source>
        <dbReference type="EMBL" id="KKL17502.1"/>
    </source>
</evidence>
<dbReference type="AlphaFoldDB" id="A0A0F9BUA3"/>
<organism evidence="1">
    <name type="scientific">marine sediment metagenome</name>
    <dbReference type="NCBI Taxonomy" id="412755"/>
    <lineage>
        <taxon>unclassified sequences</taxon>
        <taxon>metagenomes</taxon>
        <taxon>ecological metagenomes</taxon>
    </lineage>
</organism>
<protein>
    <submittedName>
        <fullName evidence="1">Uncharacterized protein</fullName>
    </submittedName>
</protein>
<gene>
    <name evidence="1" type="ORF">LCGC14_2484940</name>
</gene>
<dbReference type="EMBL" id="LAZR01039235">
    <property type="protein sequence ID" value="KKL17502.1"/>
    <property type="molecule type" value="Genomic_DNA"/>
</dbReference>
<comment type="caution">
    <text evidence="1">The sequence shown here is derived from an EMBL/GenBank/DDBJ whole genome shotgun (WGS) entry which is preliminary data.</text>
</comment>
<proteinExistence type="predicted"/>
<sequence>MKLDELKELCKKTMPIAKINVTKIVGPAGLTWEITFETHILDNRAEWQRIGLLVNVTQKDLDKEHSPLIELTLARLLEAYMYSRDRISGMATSKKDYADMLVAVMGDKELHAIYQVFGKLC</sequence>
<reference evidence="1" key="1">
    <citation type="journal article" date="2015" name="Nature">
        <title>Complex archaea that bridge the gap between prokaryotes and eukaryotes.</title>
        <authorList>
            <person name="Spang A."/>
            <person name="Saw J.H."/>
            <person name="Jorgensen S.L."/>
            <person name="Zaremba-Niedzwiedzka K."/>
            <person name="Martijn J."/>
            <person name="Lind A.E."/>
            <person name="van Eijk R."/>
            <person name="Schleper C."/>
            <person name="Guy L."/>
            <person name="Ettema T.J."/>
        </authorList>
    </citation>
    <scope>NUCLEOTIDE SEQUENCE</scope>
</reference>
<accession>A0A0F9BUA3</accession>
<name>A0A0F9BUA3_9ZZZZ</name>